<dbReference type="RefSeq" id="WP_050059855.1">
    <property type="nucleotide sequence ID" value="NZ_JACHEK010000015.1"/>
</dbReference>
<comment type="caution">
    <text evidence="2">The sequence shown here is derived from an EMBL/GenBank/DDBJ whole genome shotgun (WGS) entry which is preliminary data.</text>
</comment>
<feature type="transmembrane region" description="Helical" evidence="1">
    <location>
        <begin position="175"/>
        <end position="197"/>
    </location>
</feature>
<keyword evidence="1" id="KW-1133">Transmembrane helix</keyword>
<keyword evidence="1" id="KW-0812">Transmembrane</keyword>
<feature type="transmembrane region" description="Helical" evidence="1">
    <location>
        <begin position="138"/>
        <end position="163"/>
    </location>
</feature>
<keyword evidence="3" id="KW-1185">Reference proteome</keyword>
<accession>A0A841K609</accession>
<evidence type="ECO:0000313" key="3">
    <source>
        <dbReference type="Proteomes" id="UP000538666"/>
    </source>
</evidence>
<name>A0A841K609_9BACT</name>
<dbReference type="OrthoDB" id="110048at2"/>
<sequence length="290" mass="31482">MAWTTPLLHGLTLAEPWLNLLALLAALKAGMKKRFPAITFYLALRFFSGVALLGILNAHHFSSIGERAQTLAYIYGYWLSYIVGAVAIFFAVQEIFKELMTPVPGLQRLGIIAFRWVSVVSVLISIGAALSIREDGDVFATIGTQMMKCVSIMELCLLAFLALTVHSLGRSFRSVTFGLGLGFGLEAASQLVASALIARHAGLYSVGNLILEAITLSAFMTWTAYFFLPEESTVRSAATLPVSSPLIRWNEIAKALGHSAPHVALGQSQAFFLQDVEKVVDKILTKNSIS</sequence>
<protein>
    <submittedName>
        <fullName evidence="2">Uncharacterized protein</fullName>
    </submittedName>
</protein>
<dbReference type="AlphaFoldDB" id="A0A841K609"/>
<organism evidence="2 3">
    <name type="scientific">Silvibacterium bohemicum</name>
    <dbReference type="NCBI Taxonomy" id="1577686"/>
    <lineage>
        <taxon>Bacteria</taxon>
        <taxon>Pseudomonadati</taxon>
        <taxon>Acidobacteriota</taxon>
        <taxon>Terriglobia</taxon>
        <taxon>Terriglobales</taxon>
        <taxon>Acidobacteriaceae</taxon>
        <taxon>Silvibacterium</taxon>
    </lineage>
</organism>
<keyword evidence="1" id="KW-0472">Membrane</keyword>
<evidence type="ECO:0000256" key="1">
    <source>
        <dbReference type="SAM" id="Phobius"/>
    </source>
</evidence>
<proteinExistence type="predicted"/>
<feature type="transmembrane region" description="Helical" evidence="1">
    <location>
        <begin position="72"/>
        <end position="92"/>
    </location>
</feature>
<dbReference type="Proteomes" id="UP000538666">
    <property type="component" value="Unassembled WGS sequence"/>
</dbReference>
<evidence type="ECO:0000313" key="2">
    <source>
        <dbReference type="EMBL" id="MBB6147389.1"/>
    </source>
</evidence>
<gene>
    <name evidence="2" type="ORF">HNQ77_005385</name>
</gene>
<feature type="transmembrane region" description="Helical" evidence="1">
    <location>
        <begin position="6"/>
        <end position="27"/>
    </location>
</feature>
<reference evidence="2 3" key="1">
    <citation type="submission" date="2020-08" db="EMBL/GenBank/DDBJ databases">
        <title>Genomic Encyclopedia of Type Strains, Phase IV (KMG-IV): sequencing the most valuable type-strain genomes for metagenomic binning, comparative biology and taxonomic classification.</title>
        <authorList>
            <person name="Goeker M."/>
        </authorList>
    </citation>
    <scope>NUCLEOTIDE SEQUENCE [LARGE SCALE GENOMIC DNA]</scope>
    <source>
        <strain evidence="2 3">DSM 103733</strain>
    </source>
</reference>
<feature type="transmembrane region" description="Helical" evidence="1">
    <location>
        <begin position="209"/>
        <end position="228"/>
    </location>
</feature>
<dbReference type="EMBL" id="JACHEK010000015">
    <property type="protein sequence ID" value="MBB6147389.1"/>
    <property type="molecule type" value="Genomic_DNA"/>
</dbReference>
<feature type="transmembrane region" description="Helical" evidence="1">
    <location>
        <begin position="113"/>
        <end position="132"/>
    </location>
</feature>
<feature type="transmembrane region" description="Helical" evidence="1">
    <location>
        <begin position="39"/>
        <end position="60"/>
    </location>
</feature>